<evidence type="ECO:0000313" key="4">
    <source>
        <dbReference type="Proteomes" id="UP001549257"/>
    </source>
</evidence>
<dbReference type="EMBL" id="JBEPSJ010000002">
    <property type="protein sequence ID" value="MET4582278.1"/>
    <property type="molecule type" value="Genomic_DNA"/>
</dbReference>
<feature type="binding site" evidence="2">
    <location>
        <position position="140"/>
    </location>
    <ligand>
        <name>Zn(2+)</name>
        <dbReference type="ChEBI" id="CHEBI:29105"/>
    </ligand>
</feature>
<keyword evidence="2 3" id="KW-0378">Hydrolase</keyword>
<comment type="cofactor">
    <cofactor evidence="2">
        <name>Zn(2+)</name>
        <dbReference type="ChEBI" id="CHEBI:29105"/>
    </cofactor>
    <text evidence="2">Binds 1 zinc ion per subunit.</text>
</comment>
<comment type="function">
    <text evidence="2">A mycothiol (MSH, N-acetylcysteinyl-glucosaminyl-inositol) S-conjugate amidase, it recycles conjugated MSH to the N-acetyl cysteine conjugate (AcCys S-conjugate, a mercapturic acid) and the MSH precursor. Involved in MSH-dependent detoxification of a number of alkylating agents and antibiotics.</text>
</comment>
<evidence type="ECO:0000256" key="2">
    <source>
        <dbReference type="HAMAP-Rule" id="MF_01482"/>
    </source>
</evidence>
<keyword evidence="1 2" id="KW-0862">Zinc</keyword>
<dbReference type="Pfam" id="PF02585">
    <property type="entry name" value="PIG-L"/>
    <property type="match status" value="1"/>
</dbReference>
<comment type="subunit">
    <text evidence="2">Monomer.</text>
</comment>
<dbReference type="NCBIfam" id="TIGR03446">
    <property type="entry name" value="mycothiol_Mca"/>
    <property type="match status" value="1"/>
</dbReference>
<dbReference type="InterPro" id="IPR003737">
    <property type="entry name" value="GlcNAc_PI_deacetylase-related"/>
</dbReference>
<keyword evidence="4" id="KW-1185">Reference proteome</keyword>
<dbReference type="RefSeq" id="WP_354024476.1">
    <property type="nucleotide sequence ID" value="NZ_JBEPSJ010000002.1"/>
</dbReference>
<protein>
    <recommendedName>
        <fullName evidence="2">Mycothiol S-conjugate amidase</fullName>
        <ecNumber evidence="2">3.5.1.115</ecNumber>
    </recommendedName>
</protein>
<comment type="caution">
    <text evidence="3">The sequence shown here is derived from an EMBL/GenBank/DDBJ whole genome shotgun (WGS) entry which is preliminary data.</text>
</comment>
<dbReference type="PANTHER" id="PTHR12993">
    <property type="entry name" value="N-ACETYLGLUCOSAMINYL-PHOSPHATIDYLINOSITOL DE-N-ACETYLASE-RELATED"/>
    <property type="match status" value="1"/>
</dbReference>
<dbReference type="InterPro" id="IPR017811">
    <property type="entry name" value="Mca"/>
</dbReference>
<accession>A0ABV2QMK3</accession>
<evidence type="ECO:0000313" key="3">
    <source>
        <dbReference type="EMBL" id="MET4582278.1"/>
    </source>
</evidence>
<comment type="catalytic activity">
    <reaction evidence="2">
        <text>mycothiol S-conjugate + H2O = an N-acetyl-L-cysteine-S-conjugate + 1D-myo-inositol 2-amino-2-deoxy-alpha-D-glucopyranoside</text>
        <dbReference type="Rhea" id="RHEA:36543"/>
        <dbReference type="ChEBI" id="CHEBI:15377"/>
        <dbReference type="ChEBI" id="CHEBI:58718"/>
        <dbReference type="ChEBI" id="CHEBI:58886"/>
        <dbReference type="ChEBI" id="CHEBI:59633"/>
        <dbReference type="EC" id="3.5.1.115"/>
    </reaction>
</comment>
<dbReference type="EC" id="3.5.1.115" evidence="2"/>
<organism evidence="3 4">
    <name type="scientific">Conyzicola nivalis</name>
    <dbReference type="NCBI Taxonomy" id="1477021"/>
    <lineage>
        <taxon>Bacteria</taxon>
        <taxon>Bacillati</taxon>
        <taxon>Actinomycetota</taxon>
        <taxon>Actinomycetes</taxon>
        <taxon>Micrococcales</taxon>
        <taxon>Microbacteriaceae</taxon>
        <taxon>Conyzicola</taxon>
    </lineage>
</organism>
<dbReference type="GO" id="GO:0016787">
    <property type="term" value="F:hydrolase activity"/>
    <property type="evidence" value="ECO:0007669"/>
    <property type="project" value="UniProtKB-KW"/>
</dbReference>
<dbReference type="SUPFAM" id="SSF102588">
    <property type="entry name" value="LmbE-like"/>
    <property type="match status" value="1"/>
</dbReference>
<evidence type="ECO:0000256" key="1">
    <source>
        <dbReference type="ARBA" id="ARBA00022833"/>
    </source>
</evidence>
<feature type="binding site" evidence="2">
    <location>
        <position position="11"/>
    </location>
    <ligand>
        <name>Zn(2+)</name>
        <dbReference type="ChEBI" id="CHEBI:29105"/>
    </ligand>
</feature>
<name>A0ABV2QMK3_9MICO</name>
<gene>
    <name evidence="2" type="primary">mca</name>
    <name evidence="3" type="ORF">ABIE21_001788</name>
</gene>
<dbReference type="HAMAP" id="MF_01482">
    <property type="entry name" value="Mca"/>
    <property type="match status" value="1"/>
</dbReference>
<comment type="similarity">
    <text evidence="2">Belongs to the MshB deacetylase family. Mca subfamily.</text>
</comment>
<dbReference type="InterPro" id="IPR024078">
    <property type="entry name" value="LmbE-like_dom_sf"/>
</dbReference>
<dbReference type="Proteomes" id="UP001549257">
    <property type="component" value="Unassembled WGS sequence"/>
</dbReference>
<feature type="binding site" evidence="2">
    <location>
        <position position="14"/>
    </location>
    <ligand>
        <name>Zn(2+)</name>
        <dbReference type="ChEBI" id="CHEBI:29105"/>
    </ligand>
</feature>
<sequence length="291" mass="32617">MTLRLLAVHAHPDDESSKGAATYAYYRSLGARVMVVSCTGGEAGDIQNPHLDQAAMADRDMGGLRRLEMDRAREAMGIEHRWLGYLDSGLPENGEALQPQSFAMTPLEISGVPLVKVIREFRPHVVISYDENGGYPHPDHIRAHEVAKWAMAAAADPDRLPEWGAAWTTSKVYYDRIISPQRFRAVHTALRESQPDHPLLESLEEMQGWMSERPEPSITTQVPAGEFFDVRDAALRAHASQVPPDSPFFFWPNDVQRSAWPWEDFELVASRVETTLPETDLFAGITDEDTP</sequence>
<dbReference type="Gene3D" id="3.40.50.10320">
    <property type="entry name" value="LmbE-like"/>
    <property type="match status" value="1"/>
</dbReference>
<reference evidence="3 4" key="1">
    <citation type="submission" date="2024-06" db="EMBL/GenBank/DDBJ databases">
        <title>Sorghum-associated microbial communities from plants grown in Nebraska, USA.</title>
        <authorList>
            <person name="Schachtman D."/>
        </authorList>
    </citation>
    <scope>NUCLEOTIDE SEQUENCE [LARGE SCALE GENOMIC DNA]</scope>
    <source>
        <strain evidence="3 4">2857</strain>
    </source>
</reference>
<dbReference type="PANTHER" id="PTHR12993:SF11">
    <property type="entry name" value="N-ACETYLGLUCOSAMINYL-PHOSPHATIDYLINOSITOL DE-N-ACETYLASE"/>
    <property type="match status" value="1"/>
</dbReference>
<proteinExistence type="inferred from homology"/>
<keyword evidence="2" id="KW-0479">Metal-binding</keyword>